<name>A0ABW0MSV0_9BURK</name>
<organism evidence="3 4">
    <name type="scientific">Massilia suwonensis</name>
    <dbReference type="NCBI Taxonomy" id="648895"/>
    <lineage>
        <taxon>Bacteria</taxon>
        <taxon>Pseudomonadati</taxon>
        <taxon>Pseudomonadota</taxon>
        <taxon>Betaproteobacteria</taxon>
        <taxon>Burkholderiales</taxon>
        <taxon>Oxalobacteraceae</taxon>
        <taxon>Telluria group</taxon>
        <taxon>Massilia</taxon>
    </lineage>
</organism>
<evidence type="ECO:0000313" key="3">
    <source>
        <dbReference type="EMBL" id="MFC5480920.1"/>
    </source>
</evidence>
<feature type="chain" id="PRO_5045259975" evidence="2">
    <location>
        <begin position="26"/>
        <end position="155"/>
    </location>
</feature>
<evidence type="ECO:0000256" key="1">
    <source>
        <dbReference type="SAM" id="MobiDB-lite"/>
    </source>
</evidence>
<feature type="compositionally biased region" description="Low complexity" evidence="1">
    <location>
        <begin position="75"/>
        <end position="85"/>
    </location>
</feature>
<proteinExistence type="predicted"/>
<evidence type="ECO:0000313" key="4">
    <source>
        <dbReference type="Proteomes" id="UP001596101"/>
    </source>
</evidence>
<accession>A0ABW0MSV0</accession>
<keyword evidence="2" id="KW-0732">Signal</keyword>
<sequence>MSYKNYLAVLPCAAFCAGLPPAAAAQEHTQAPPSGAQPSQAQPSAVQHPSPAQSGMIVVRDAQTGQLRAPTAAEARALSPSPAMSAAMRATPPALVAHPGGSKQVKLGERGLVYSVVTRGADGKLHDQCVQGAAAAEKAVHAPASAAHHEEHRHD</sequence>
<protein>
    <submittedName>
        <fullName evidence="3">Post-PEP-CTERM-1 domain-containing protein</fullName>
    </submittedName>
</protein>
<evidence type="ECO:0000256" key="2">
    <source>
        <dbReference type="SAM" id="SignalP"/>
    </source>
</evidence>
<feature type="compositionally biased region" description="Low complexity" evidence="1">
    <location>
        <begin position="26"/>
        <end position="54"/>
    </location>
</feature>
<keyword evidence="4" id="KW-1185">Reference proteome</keyword>
<gene>
    <name evidence="3" type="ORF">ACFPQ5_22175</name>
</gene>
<feature type="signal peptide" evidence="2">
    <location>
        <begin position="1"/>
        <end position="25"/>
    </location>
</feature>
<dbReference type="NCBIfam" id="NF047450">
    <property type="entry name" value="post-PEP-CTERM_1"/>
    <property type="match status" value="1"/>
</dbReference>
<dbReference type="RefSeq" id="WP_379760887.1">
    <property type="nucleotide sequence ID" value="NZ_JBHSMR010000014.1"/>
</dbReference>
<dbReference type="EMBL" id="JBHSMR010000014">
    <property type="protein sequence ID" value="MFC5480920.1"/>
    <property type="molecule type" value="Genomic_DNA"/>
</dbReference>
<reference evidence="4" key="1">
    <citation type="journal article" date="2019" name="Int. J. Syst. Evol. Microbiol.">
        <title>The Global Catalogue of Microorganisms (GCM) 10K type strain sequencing project: providing services to taxonomists for standard genome sequencing and annotation.</title>
        <authorList>
            <consortium name="The Broad Institute Genomics Platform"/>
            <consortium name="The Broad Institute Genome Sequencing Center for Infectious Disease"/>
            <person name="Wu L."/>
            <person name="Ma J."/>
        </authorList>
    </citation>
    <scope>NUCLEOTIDE SEQUENCE [LARGE SCALE GENOMIC DNA]</scope>
    <source>
        <strain evidence="4">CCUG 43111</strain>
    </source>
</reference>
<comment type="caution">
    <text evidence="3">The sequence shown here is derived from an EMBL/GenBank/DDBJ whole genome shotgun (WGS) entry which is preliminary data.</text>
</comment>
<dbReference type="Proteomes" id="UP001596101">
    <property type="component" value="Unassembled WGS sequence"/>
</dbReference>
<feature type="region of interest" description="Disordered" evidence="1">
    <location>
        <begin position="26"/>
        <end position="85"/>
    </location>
</feature>